<keyword evidence="4" id="KW-1185">Reference proteome</keyword>
<dbReference type="OrthoDB" id="5567285at2"/>
<gene>
    <name evidence="3" type="ORF">SAMN04488052_101134</name>
</gene>
<evidence type="ECO:0000313" key="3">
    <source>
        <dbReference type="EMBL" id="SEO44946.1"/>
    </source>
</evidence>
<dbReference type="CDD" id="cd00293">
    <property type="entry name" value="USP-like"/>
    <property type="match status" value="1"/>
</dbReference>
<dbReference type="EMBL" id="FOEG01000001">
    <property type="protein sequence ID" value="SEO44946.1"/>
    <property type="molecule type" value="Genomic_DNA"/>
</dbReference>
<dbReference type="PANTHER" id="PTHR46268:SF6">
    <property type="entry name" value="UNIVERSAL STRESS PROTEIN UP12"/>
    <property type="match status" value="1"/>
</dbReference>
<dbReference type="STRING" id="406100.SAMN04488052_101134"/>
<sequence length="155" mass="16907">MLKRILVPVNFSTASARAVAVARDFRPETTTLRLLYVVGPSEIAQATADPSINPMHARDERSKAEAAAREKLNEWVREGEEVAVEVGSAAEKVSAHADQWGADLIAMGTRGRSGLQQFLHGSATEWLVRHAKQPVLVVHDVDLDPEQAAHLPPMD</sequence>
<evidence type="ECO:0000256" key="1">
    <source>
        <dbReference type="ARBA" id="ARBA00008791"/>
    </source>
</evidence>
<feature type="domain" description="UspA" evidence="2">
    <location>
        <begin position="1"/>
        <end position="139"/>
    </location>
</feature>
<comment type="similarity">
    <text evidence="1">Belongs to the universal stress protein A family.</text>
</comment>
<dbReference type="InterPro" id="IPR006015">
    <property type="entry name" value="Universal_stress_UspA"/>
</dbReference>
<protein>
    <submittedName>
        <fullName evidence="3">Nucleotide-binding universal stress protein, UspA family</fullName>
    </submittedName>
</protein>
<dbReference type="AlphaFoldDB" id="A0A1H8PT58"/>
<dbReference type="Proteomes" id="UP000199657">
    <property type="component" value="Unassembled WGS sequence"/>
</dbReference>
<evidence type="ECO:0000313" key="4">
    <source>
        <dbReference type="Proteomes" id="UP000199657"/>
    </source>
</evidence>
<dbReference type="InterPro" id="IPR014729">
    <property type="entry name" value="Rossmann-like_a/b/a_fold"/>
</dbReference>
<dbReference type="PANTHER" id="PTHR46268">
    <property type="entry name" value="STRESS RESPONSE PROTEIN NHAX"/>
    <property type="match status" value="1"/>
</dbReference>
<dbReference type="PRINTS" id="PR01438">
    <property type="entry name" value="UNVRSLSTRESS"/>
</dbReference>
<accession>A0A1H8PT58</accession>
<proteinExistence type="inferred from homology"/>
<dbReference type="InterPro" id="IPR006016">
    <property type="entry name" value="UspA"/>
</dbReference>
<dbReference type="SUPFAM" id="SSF52402">
    <property type="entry name" value="Adenine nucleotide alpha hydrolases-like"/>
    <property type="match status" value="1"/>
</dbReference>
<organism evidence="3 4">
    <name type="scientific">Aquisalimonas asiatica</name>
    <dbReference type="NCBI Taxonomy" id="406100"/>
    <lineage>
        <taxon>Bacteria</taxon>
        <taxon>Pseudomonadati</taxon>
        <taxon>Pseudomonadota</taxon>
        <taxon>Gammaproteobacteria</taxon>
        <taxon>Chromatiales</taxon>
        <taxon>Ectothiorhodospiraceae</taxon>
        <taxon>Aquisalimonas</taxon>
    </lineage>
</organism>
<dbReference type="RefSeq" id="WP_091639044.1">
    <property type="nucleotide sequence ID" value="NZ_FOEG01000001.1"/>
</dbReference>
<evidence type="ECO:0000259" key="2">
    <source>
        <dbReference type="Pfam" id="PF00582"/>
    </source>
</evidence>
<name>A0A1H8PT58_9GAMM</name>
<dbReference type="Pfam" id="PF00582">
    <property type="entry name" value="Usp"/>
    <property type="match status" value="1"/>
</dbReference>
<reference evidence="3 4" key="1">
    <citation type="submission" date="2016-10" db="EMBL/GenBank/DDBJ databases">
        <authorList>
            <person name="de Groot N.N."/>
        </authorList>
    </citation>
    <scope>NUCLEOTIDE SEQUENCE [LARGE SCALE GENOMIC DNA]</scope>
    <source>
        <strain evidence="3 4">CGMCC 1.6291</strain>
    </source>
</reference>
<dbReference type="Gene3D" id="3.40.50.620">
    <property type="entry name" value="HUPs"/>
    <property type="match status" value="1"/>
</dbReference>